<name>A0A7U9KVV0_9ACTN</name>
<proteinExistence type="predicted"/>
<reference evidence="1 2" key="1">
    <citation type="submission" date="2018-11" db="EMBL/GenBank/DDBJ databases">
        <title>Whole genome sequence of Streptomyces chrestomyceticus NBRC 13444(T).</title>
        <authorList>
            <person name="Komaki H."/>
            <person name="Tamura T."/>
        </authorList>
    </citation>
    <scope>NUCLEOTIDE SEQUENCE [LARGE SCALE GENOMIC DNA]</scope>
    <source>
        <strain evidence="1 2">NBRC 13444</strain>
    </source>
</reference>
<gene>
    <name evidence="1" type="ORF">OEIGOIKO_03463</name>
</gene>
<dbReference type="OrthoDB" id="4144264at2"/>
<comment type="caution">
    <text evidence="1">The sequence shown here is derived from an EMBL/GenBank/DDBJ whole genome shotgun (WGS) entry which is preliminary data.</text>
</comment>
<organism evidence="1 2">
    <name type="scientific">Streptomyces chrestomyceticus JCM 4735</name>
    <dbReference type="NCBI Taxonomy" id="1306181"/>
    <lineage>
        <taxon>Bacteria</taxon>
        <taxon>Bacillati</taxon>
        <taxon>Actinomycetota</taxon>
        <taxon>Actinomycetes</taxon>
        <taxon>Kitasatosporales</taxon>
        <taxon>Streptomycetaceae</taxon>
        <taxon>Streptomyces</taxon>
    </lineage>
</organism>
<sequence length="158" mass="17765">MTAPAPYKPGDRVCAVYDAQDGPAIVYNRFVIEVGPREEYGHRVWIDLPEDAVGGTVGTYHTSIANFTLMDIPLHLQAPLRIGANTHWHADHAAPGSTRPTWPRGRHHARVDVPLTRDEREKHAAFAALYSEHWIRHDPAGFGLWLSRMVSEAWGDDR</sequence>
<protein>
    <submittedName>
        <fullName evidence="1">Uncharacterized protein</fullName>
    </submittedName>
</protein>
<accession>A0A7U9KVV0</accession>
<evidence type="ECO:0000313" key="1">
    <source>
        <dbReference type="EMBL" id="GCD35717.1"/>
    </source>
</evidence>
<evidence type="ECO:0000313" key="2">
    <source>
        <dbReference type="Proteomes" id="UP000287830"/>
    </source>
</evidence>
<dbReference type="RefSeq" id="WP_125045584.1">
    <property type="nucleotide sequence ID" value="NZ_BHZC01000001.1"/>
</dbReference>
<dbReference type="EMBL" id="BHZC01000001">
    <property type="protein sequence ID" value="GCD35717.1"/>
    <property type="molecule type" value="Genomic_DNA"/>
</dbReference>
<dbReference type="AlphaFoldDB" id="A0A7U9KVV0"/>
<dbReference type="Proteomes" id="UP000287830">
    <property type="component" value="Unassembled WGS sequence"/>
</dbReference>
<dbReference type="GeneID" id="95622372"/>